<dbReference type="HOGENOM" id="CLU_767703_0_0_1"/>
<dbReference type="PROSITE" id="PS50097">
    <property type="entry name" value="BTB"/>
    <property type="match status" value="1"/>
</dbReference>
<evidence type="ECO:0000256" key="1">
    <source>
        <dbReference type="SAM" id="MobiDB-lite"/>
    </source>
</evidence>
<dbReference type="InParanoid" id="F9XMX3"/>
<dbReference type="GeneID" id="13396527"/>
<feature type="compositionally biased region" description="Low complexity" evidence="1">
    <location>
        <begin position="309"/>
        <end position="339"/>
    </location>
</feature>
<organism evidence="3 4">
    <name type="scientific">Zymoseptoria tritici (strain CBS 115943 / IPO323)</name>
    <name type="common">Speckled leaf blotch fungus</name>
    <name type="synonym">Septoria tritici</name>
    <dbReference type="NCBI Taxonomy" id="336722"/>
    <lineage>
        <taxon>Eukaryota</taxon>
        <taxon>Fungi</taxon>
        <taxon>Dikarya</taxon>
        <taxon>Ascomycota</taxon>
        <taxon>Pezizomycotina</taxon>
        <taxon>Dothideomycetes</taxon>
        <taxon>Dothideomycetidae</taxon>
        <taxon>Mycosphaerellales</taxon>
        <taxon>Mycosphaerellaceae</taxon>
        <taxon>Zymoseptoria</taxon>
    </lineage>
</organism>
<feature type="region of interest" description="Disordered" evidence="1">
    <location>
        <begin position="206"/>
        <end position="262"/>
    </location>
</feature>
<sequence>MANIEQHFNQRAQPDFYIKTIGKTLEAHCDVLCVKSRWFAQQYRERFEPSKVKTALAKNPFKRAATPSSTPKVIDCSDNPILPFQAFFNWCYTGTYTYPENDDTRFIFDREVYQIALRFDVPDLMTLSFERFQSSLAAPNAWTDQSFRNLLFTQWQGEAASTEPKALKALSAQLVKIHIDDPLAVGSARRLKDVYKALPTLQDFIGDTASKGSSGRSGNPFWSRSDPSARSSRQSGYAGSGKDSTQGATNRKPKYETYSVHLRPNKTACHEARSERRGAILEVEEETNEQWPVPGVGTWAQSWCEKPGETQAGETQAGETQAGETQAGETQAGETQAGGEQAGGEQAGFVPDAGAAGNSWW</sequence>
<dbReference type="RefSeq" id="XP_003848639.1">
    <property type="nucleotide sequence ID" value="XM_003848591.1"/>
</dbReference>
<evidence type="ECO:0000313" key="3">
    <source>
        <dbReference type="EMBL" id="EGP83615.1"/>
    </source>
</evidence>
<dbReference type="Gene3D" id="3.30.710.10">
    <property type="entry name" value="Potassium Channel Kv1.1, Chain A"/>
    <property type="match status" value="1"/>
</dbReference>
<proteinExistence type="predicted"/>
<protein>
    <recommendedName>
        <fullName evidence="2">BTB domain-containing protein</fullName>
    </recommendedName>
</protein>
<dbReference type="EMBL" id="CM001206">
    <property type="protein sequence ID" value="EGP83615.1"/>
    <property type="molecule type" value="Genomic_DNA"/>
</dbReference>
<dbReference type="Proteomes" id="UP000008062">
    <property type="component" value="Chromosome 11"/>
</dbReference>
<feature type="domain" description="BTB" evidence="2">
    <location>
        <begin position="14"/>
        <end position="100"/>
    </location>
</feature>
<dbReference type="InterPro" id="IPR000210">
    <property type="entry name" value="BTB/POZ_dom"/>
</dbReference>
<dbReference type="OrthoDB" id="6359816at2759"/>
<evidence type="ECO:0000313" key="4">
    <source>
        <dbReference type="Proteomes" id="UP000008062"/>
    </source>
</evidence>
<feature type="region of interest" description="Disordered" evidence="1">
    <location>
        <begin position="306"/>
        <end position="361"/>
    </location>
</feature>
<evidence type="ECO:0000259" key="2">
    <source>
        <dbReference type="PROSITE" id="PS50097"/>
    </source>
</evidence>
<reference evidence="3 4" key="1">
    <citation type="journal article" date="2011" name="PLoS Genet.">
        <title>Finished genome of the fungal wheat pathogen Mycosphaerella graminicola reveals dispensome structure, chromosome plasticity, and stealth pathogenesis.</title>
        <authorList>
            <person name="Goodwin S.B."/>
            <person name="Ben M'barek S."/>
            <person name="Dhillon B."/>
            <person name="Wittenberg A.H.J."/>
            <person name="Crane C.F."/>
            <person name="Hane J.K."/>
            <person name="Foster A.J."/>
            <person name="Van der Lee T.A.J."/>
            <person name="Grimwood J."/>
            <person name="Aerts A."/>
            <person name="Antoniw J."/>
            <person name="Bailey A."/>
            <person name="Bluhm B."/>
            <person name="Bowler J."/>
            <person name="Bristow J."/>
            <person name="van der Burgt A."/>
            <person name="Canto-Canche B."/>
            <person name="Churchill A.C.L."/>
            <person name="Conde-Ferraez L."/>
            <person name="Cools H.J."/>
            <person name="Coutinho P.M."/>
            <person name="Csukai M."/>
            <person name="Dehal P."/>
            <person name="De Wit P."/>
            <person name="Donzelli B."/>
            <person name="van de Geest H.C."/>
            <person name="van Ham R.C.H.J."/>
            <person name="Hammond-Kosack K.E."/>
            <person name="Henrissat B."/>
            <person name="Kilian A."/>
            <person name="Kobayashi A.K."/>
            <person name="Koopmann E."/>
            <person name="Kourmpetis Y."/>
            <person name="Kuzniar A."/>
            <person name="Lindquist E."/>
            <person name="Lombard V."/>
            <person name="Maliepaard C."/>
            <person name="Martins N."/>
            <person name="Mehrabi R."/>
            <person name="Nap J.P.H."/>
            <person name="Ponomarenko A."/>
            <person name="Rudd J.J."/>
            <person name="Salamov A."/>
            <person name="Schmutz J."/>
            <person name="Schouten H.J."/>
            <person name="Shapiro H."/>
            <person name="Stergiopoulos I."/>
            <person name="Torriani S.F.F."/>
            <person name="Tu H."/>
            <person name="de Vries R.P."/>
            <person name="Waalwijk C."/>
            <person name="Ware S.B."/>
            <person name="Wiebenga A."/>
            <person name="Zwiers L.-H."/>
            <person name="Oliver R.P."/>
            <person name="Grigoriev I.V."/>
            <person name="Kema G.H.J."/>
        </authorList>
    </citation>
    <scope>NUCLEOTIDE SEQUENCE [LARGE SCALE GENOMIC DNA]</scope>
    <source>
        <strain evidence="4">CBS 115943 / IPO323</strain>
    </source>
</reference>
<feature type="compositionally biased region" description="Polar residues" evidence="1">
    <location>
        <begin position="210"/>
        <end position="249"/>
    </location>
</feature>
<gene>
    <name evidence="3" type="ORF">MYCGRDRAFT_96602</name>
</gene>
<dbReference type="VEuPathDB" id="FungiDB:ZTRI_11.196"/>
<dbReference type="AlphaFoldDB" id="F9XMX3"/>
<dbReference type="SUPFAM" id="SSF54695">
    <property type="entry name" value="POZ domain"/>
    <property type="match status" value="1"/>
</dbReference>
<keyword evidence="4" id="KW-1185">Reference proteome</keyword>
<name>F9XMX3_ZYMTI</name>
<dbReference type="KEGG" id="ztr:MYCGRDRAFT_96602"/>
<dbReference type="InterPro" id="IPR011333">
    <property type="entry name" value="SKP1/BTB/POZ_sf"/>
</dbReference>
<accession>F9XMX3</accession>